<evidence type="ECO:0000313" key="5">
    <source>
        <dbReference type="Proteomes" id="UP001432027"/>
    </source>
</evidence>
<organism evidence="4 5">
    <name type="scientific">Pristionchus entomophagus</name>
    <dbReference type="NCBI Taxonomy" id="358040"/>
    <lineage>
        <taxon>Eukaryota</taxon>
        <taxon>Metazoa</taxon>
        <taxon>Ecdysozoa</taxon>
        <taxon>Nematoda</taxon>
        <taxon>Chromadorea</taxon>
        <taxon>Rhabditida</taxon>
        <taxon>Rhabditina</taxon>
        <taxon>Diplogasteromorpha</taxon>
        <taxon>Diplogasteroidea</taxon>
        <taxon>Neodiplogasteridae</taxon>
        <taxon>Pristionchus</taxon>
    </lineage>
</organism>
<dbReference type="Pfam" id="PF01705">
    <property type="entry name" value="CX"/>
    <property type="match status" value="1"/>
</dbReference>
<dbReference type="PANTHER" id="PTHR47520:SF13">
    <property type="entry name" value="PROTEIN CBG10012"/>
    <property type="match status" value="1"/>
</dbReference>
<protein>
    <recommendedName>
        <fullName evidence="3">CX domain-containing protein</fullName>
    </recommendedName>
</protein>
<dbReference type="PANTHER" id="PTHR47520">
    <property type="entry name" value="CX DOMAIN-CONTAINING PROTEIN-RELATED"/>
    <property type="match status" value="1"/>
</dbReference>
<accession>A0AAV5U4M2</accession>
<feature type="non-terminal residue" evidence="4">
    <location>
        <position position="240"/>
    </location>
</feature>
<feature type="non-terminal residue" evidence="4">
    <location>
        <position position="1"/>
    </location>
</feature>
<dbReference type="EMBL" id="BTSX01000005">
    <property type="protein sequence ID" value="GMT01841.1"/>
    <property type="molecule type" value="Genomic_DNA"/>
</dbReference>
<name>A0AAV5U4M2_9BILA</name>
<feature type="transmembrane region" description="Helical" evidence="2">
    <location>
        <begin position="162"/>
        <end position="187"/>
    </location>
</feature>
<keyword evidence="2" id="KW-0472">Membrane</keyword>
<sequence length="240" mass="26494">SSRGVSGAWGSSWTSGSGGRSGGGGYHVGHSGVGSGPRSYGHVYGYHHHVRPVYMHGGYSPLVISPFYGCYYCYGPTWGYGFMTGDYVAYNNYHYYSHSKYLPKDTKTPCTRPASDLPTADLEKLKNATSETPKNMAWACPESKVCCGWECCEDPEAQGLPWWAWMLIGFGIFFGVLILIGLGCWIYSCIRLRREHEQAVAGRPVSNYGTYEAYPMDYGTPPPVYSHGGYGTYPMAYGTY</sequence>
<evidence type="ECO:0000313" key="4">
    <source>
        <dbReference type="EMBL" id="GMT01841.1"/>
    </source>
</evidence>
<evidence type="ECO:0000256" key="1">
    <source>
        <dbReference type="SAM" id="MobiDB-lite"/>
    </source>
</evidence>
<comment type="caution">
    <text evidence="4">The sequence shown here is derived from an EMBL/GenBank/DDBJ whole genome shotgun (WGS) entry which is preliminary data.</text>
</comment>
<dbReference type="InterPro" id="IPR002619">
    <property type="entry name" value="CX"/>
</dbReference>
<keyword evidence="2" id="KW-1133">Transmembrane helix</keyword>
<gene>
    <name evidence="4" type="ORF">PENTCL1PPCAC_24015</name>
</gene>
<reference evidence="4" key="1">
    <citation type="submission" date="2023-10" db="EMBL/GenBank/DDBJ databases">
        <title>Genome assembly of Pristionchus species.</title>
        <authorList>
            <person name="Yoshida K."/>
            <person name="Sommer R.J."/>
        </authorList>
    </citation>
    <scope>NUCLEOTIDE SEQUENCE</scope>
    <source>
        <strain evidence="4">RS0144</strain>
    </source>
</reference>
<feature type="region of interest" description="Disordered" evidence="1">
    <location>
        <begin position="1"/>
        <end position="28"/>
    </location>
</feature>
<evidence type="ECO:0000256" key="2">
    <source>
        <dbReference type="SAM" id="Phobius"/>
    </source>
</evidence>
<feature type="compositionally biased region" description="Low complexity" evidence="1">
    <location>
        <begin position="1"/>
        <end position="15"/>
    </location>
</feature>
<dbReference type="Proteomes" id="UP001432027">
    <property type="component" value="Unassembled WGS sequence"/>
</dbReference>
<feature type="domain" description="CX" evidence="3">
    <location>
        <begin position="95"/>
        <end position="153"/>
    </location>
</feature>
<dbReference type="AlphaFoldDB" id="A0AAV5U4M2"/>
<feature type="compositionally biased region" description="Gly residues" evidence="1">
    <location>
        <begin position="16"/>
        <end position="28"/>
    </location>
</feature>
<evidence type="ECO:0000259" key="3">
    <source>
        <dbReference type="Pfam" id="PF01705"/>
    </source>
</evidence>
<keyword evidence="2" id="KW-0812">Transmembrane</keyword>
<proteinExistence type="predicted"/>
<keyword evidence="5" id="KW-1185">Reference proteome</keyword>